<gene>
    <name evidence="3" type="primary">GRIP</name>
    <name evidence="3" type="ORF">CM83_9341</name>
</gene>
<feature type="non-terminal residue" evidence="3">
    <location>
        <position position="1"/>
    </location>
</feature>
<dbReference type="EMBL" id="GBHO01043703">
    <property type="protein sequence ID" value="JAF99900.1"/>
    <property type="molecule type" value="Transcribed_RNA"/>
</dbReference>
<dbReference type="AlphaFoldDB" id="A0A0A9VXI9"/>
<evidence type="ECO:0000313" key="3">
    <source>
        <dbReference type="EMBL" id="JAF99900.1"/>
    </source>
</evidence>
<feature type="non-terminal residue" evidence="3">
    <location>
        <position position="153"/>
    </location>
</feature>
<accession>A0A0A9VXI9</accession>
<protein>
    <submittedName>
        <fullName evidence="3">Protein GRIP</fullName>
    </submittedName>
</protein>
<sequence>ACTRLISLENYKKMKTDLRNSWKCDVCTTKRYAKSTKADEVEDADDVSECDSEKDTPNPTLSLKMDKLLKEMSEMKKSMDFFNLKFEETKNTMVEINNTMKGIQKENESLRIENINLNKEVNSLKKSLNVIEQAALNTTIEIKGIPMTKNENI</sequence>
<feature type="compositionally biased region" description="Acidic residues" evidence="2">
    <location>
        <begin position="40"/>
        <end position="50"/>
    </location>
</feature>
<feature type="coiled-coil region" evidence="1">
    <location>
        <begin position="86"/>
        <end position="134"/>
    </location>
</feature>
<evidence type="ECO:0000256" key="1">
    <source>
        <dbReference type="SAM" id="Coils"/>
    </source>
</evidence>
<keyword evidence="1" id="KW-0175">Coiled coil</keyword>
<proteinExistence type="predicted"/>
<reference evidence="3" key="2">
    <citation type="submission" date="2014-07" db="EMBL/GenBank/DDBJ databases">
        <authorList>
            <person name="Hull J."/>
        </authorList>
    </citation>
    <scope>NUCLEOTIDE SEQUENCE</scope>
</reference>
<evidence type="ECO:0000256" key="2">
    <source>
        <dbReference type="SAM" id="MobiDB-lite"/>
    </source>
</evidence>
<reference evidence="3" key="1">
    <citation type="journal article" date="2014" name="PLoS ONE">
        <title>Transcriptome-Based Identification of ABC Transporters in the Western Tarnished Plant Bug Lygus hesperus.</title>
        <authorList>
            <person name="Hull J.J."/>
            <person name="Chaney K."/>
            <person name="Geib S.M."/>
            <person name="Fabrick J.A."/>
            <person name="Brent C.S."/>
            <person name="Walsh D."/>
            <person name="Lavine L.C."/>
        </authorList>
    </citation>
    <scope>NUCLEOTIDE SEQUENCE</scope>
</reference>
<name>A0A0A9VXI9_LYGHE</name>
<feature type="region of interest" description="Disordered" evidence="2">
    <location>
        <begin position="34"/>
        <end position="61"/>
    </location>
</feature>
<organism evidence="3">
    <name type="scientific">Lygus hesperus</name>
    <name type="common">Western plant bug</name>
    <dbReference type="NCBI Taxonomy" id="30085"/>
    <lineage>
        <taxon>Eukaryota</taxon>
        <taxon>Metazoa</taxon>
        <taxon>Ecdysozoa</taxon>
        <taxon>Arthropoda</taxon>
        <taxon>Hexapoda</taxon>
        <taxon>Insecta</taxon>
        <taxon>Pterygota</taxon>
        <taxon>Neoptera</taxon>
        <taxon>Paraneoptera</taxon>
        <taxon>Hemiptera</taxon>
        <taxon>Heteroptera</taxon>
        <taxon>Panheteroptera</taxon>
        <taxon>Cimicomorpha</taxon>
        <taxon>Miridae</taxon>
        <taxon>Mirini</taxon>
        <taxon>Lygus</taxon>
    </lineage>
</organism>